<keyword evidence="2" id="KW-0812">Transmembrane</keyword>
<evidence type="ECO:0000256" key="1">
    <source>
        <dbReference type="SAM" id="MobiDB-lite"/>
    </source>
</evidence>
<keyword evidence="2" id="KW-1133">Transmembrane helix</keyword>
<evidence type="ECO:0000259" key="3">
    <source>
        <dbReference type="Pfam" id="PF05707"/>
    </source>
</evidence>
<dbReference type="Gene3D" id="3.40.50.300">
    <property type="entry name" value="P-loop containing nucleotide triphosphate hydrolases"/>
    <property type="match status" value="1"/>
</dbReference>
<name>A0A5C7WHX4_METME</name>
<dbReference type="InterPro" id="IPR008900">
    <property type="entry name" value="Zot_N"/>
</dbReference>
<dbReference type="AlphaFoldDB" id="A0A5C7WHX4"/>
<dbReference type="Proteomes" id="UP000321374">
    <property type="component" value="Unassembled WGS sequence"/>
</dbReference>
<feature type="domain" description="Zona occludens toxin N-terminal" evidence="3">
    <location>
        <begin position="1"/>
        <end position="184"/>
    </location>
</feature>
<dbReference type="EMBL" id="SSGG01000080">
    <property type="protein sequence ID" value="TXI36673.1"/>
    <property type="molecule type" value="Genomic_DNA"/>
</dbReference>
<feature type="compositionally biased region" description="Basic and acidic residues" evidence="1">
    <location>
        <begin position="241"/>
        <end position="251"/>
    </location>
</feature>
<evidence type="ECO:0000256" key="2">
    <source>
        <dbReference type="SAM" id="Phobius"/>
    </source>
</evidence>
<reference evidence="4 5" key="1">
    <citation type="submission" date="2018-09" db="EMBL/GenBank/DDBJ databases">
        <title>Metagenome Assembled Genomes from an Advanced Water Purification Facility.</title>
        <authorList>
            <person name="Stamps B.W."/>
            <person name="Spear J.R."/>
        </authorList>
    </citation>
    <scope>NUCLEOTIDE SEQUENCE [LARGE SCALE GENOMIC DNA]</scope>
    <source>
        <strain evidence="4">Bin_42_2</strain>
    </source>
</reference>
<dbReference type="InterPro" id="IPR027417">
    <property type="entry name" value="P-loop_NTPase"/>
</dbReference>
<protein>
    <recommendedName>
        <fullName evidence="3">Zona occludens toxin N-terminal domain-containing protein</fullName>
    </recommendedName>
</protein>
<dbReference type="Pfam" id="PF05707">
    <property type="entry name" value="Zot"/>
    <property type="match status" value="1"/>
</dbReference>
<dbReference type="SUPFAM" id="SSF52540">
    <property type="entry name" value="P-loop containing nucleoside triphosphate hydrolases"/>
    <property type="match status" value="1"/>
</dbReference>
<organism evidence="4 5">
    <name type="scientific">Methylophilus methylotrophus</name>
    <name type="common">Bacterium W3A1</name>
    <dbReference type="NCBI Taxonomy" id="17"/>
    <lineage>
        <taxon>Bacteria</taxon>
        <taxon>Pseudomonadati</taxon>
        <taxon>Pseudomonadota</taxon>
        <taxon>Betaproteobacteria</taxon>
        <taxon>Nitrosomonadales</taxon>
        <taxon>Methylophilaceae</taxon>
        <taxon>Methylophilus</taxon>
    </lineage>
</organism>
<gene>
    <name evidence="4" type="ORF">E6Q51_05020</name>
</gene>
<keyword evidence="2" id="KW-0472">Membrane</keyword>
<proteinExistence type="predicted"/>
<sequence>MITIITGVPGMGKTALLVQMLLKNDKAANPRPVFVMGIPGLKIEHYKAPPVEEWTEKRPDPDDPSLLLDYFTFPPNSYLILDEAQRVYRPRAAGTKVPPYVAALETHRHTGLDIILLTQKPNLVDVNVRHLCGRHIHIRDSILGRRLYEWPEYNDTDNKANLDAATKRAFKPPKESFDFYKSSEMHTKQPRRFHQVWVYLGLAVVFMCYMGYRAYTSISGRMNDKPSIEAASKPHQATQGDSKKPRLDPEGCKLANSSDPKHQISGPDPAFNISNDIHPYSGFTFVLVGVVKGKNRYLSYYRLFNGDYGFTATSDELKELGYSIKVANHCTAYLMFEKASIVAICARPEEHQSLESTVVATNDTKGDIRGRQPLNAEPINLDSKSWETYREPSPLSKY</sequence>
<feature type="region of interest" description="Disordered" evidence="1">
    <location>
        <begin position="226"/>
        <end position="268"/>
    </location>
</feature>
<accession>A0A5C7WHX4</accession>
<feature type="transmembrane region" description="Helical" evidence="2">
    <location>
        <begin position="196"/>
        <end position="215"/>
    </location>
</feature>
<evidence type="ECO:0000313" key="4">
    <source>
        <dbReference type="EMBL" id="TXI36673.1"/>
    </source>
</evidence>
<comment type="caution">
    <text evidence="4">The sequence shown here is derived from an EMBL/GenBank/DDBJ whole genome shotgun (WGS) entry which is preliminary data.</text>
</comment>
<evidence type="ECO:0000313" key="5">
    <source>
        <dbReference type="Proteomes" id="UP000321374"/>
    </source>
</evidence>